<sequence>MFDETWPFQSMNWCYGREELGNDALEFLENDIPATTLAINTKRLVSIKECFVFFRECRQRKKETWLHSLSCDHPRFADRGLHQAPKHWKDLKNTKDIVHASRSVSCLSNHDLFFGGIHTDGKCQYGVEVYSPQFASRKFGLVQAIPEIRYGSMNKGSPWRNMGITPQEVKTVRIAWRSRGKNVRVPPYKPTPLYTPIFHEFWENKIFLWLLEYAKLLYTTAFKDCPIDDKARRGIYAEEIEASPEAGSDRPSPTSGEGSLEGKDGGRTSVPPPPSQPSSSNLDPRHKGKALLIEEEDEEEDKVHFQRKRRAPTTPTTKVESESAPIEASENREKKPRVVYPIEKIGHLKCLKGLLHQRLRGQGKRRLKSPPLLIEKPDEALGAVVDKLRGLWTLFKSPNFDLVQNPDAFSKMQHVLIQVEQVKPHLAPAC</sequence>
<feature type="region of interest" description="Disordered" evidence="1">
    <location>
        <begin position="239"/>
        <end position="334"/>
    </location>
</feature>
<evidence type="ECO:0000313" key="3">
    <source>
        <dbReference type="Proteomes" id="UP000507222"/>
    </source>
</evidence>
<accession>A0A6J5VD13</accession>
<gene>
    <name evidence="2" type="ORF">CURHAP_LOCUS42548</name>
</gene>
<evidence type="ECO:0000313" key="2">
    <source>
        <dbReference type="EMBL" id="CAB4286043.1"/>
    </source>
</evidence>
<evidence type="ECO:0000256" key="1">
    <source>
        <dbReference type="SAM" id="MobiDB-lite"/>
    </source>
</evidence>
<organism evidence="2 3">
    <name type="scientific">Prunus armeniaca</name>
    <name type="common">Apricot</name>
    <name type="synonym">Armeniaca vulgaris</name>
    <dbReference type="NCBI Taxonomy" id="36596"/>
    <lineage>
        <taxon>Eukaryota</taxon>
        <taxon>Viridiplantae</taxon>
        <taxon>Streptophyta</taxon>
        <taxon>Embryophyta</taxon>
        <taxon>Tracheophyta</taxon>
        <taxon>Spermatophyta</taxon>
        <taxon>Magnoliopsida</taxon>
        <taxon>eudicotyledons</taxon>
        <taxon>Gunneridae</taxon>
        <taxon>Pentapetalae</taxon>
        <taxon>rosids</taxon>
        <taxon>fabids</taxon>
        <taxon>Rosales</taxon>
        <taxon>Rosaceae</taxon>
        <taxon>Amygdaloideae</taxon>
        <taxon>Amygdaleae</taxon>
        <taxon>Prunus</taxon>
    </lineage>
</organism>
<reference evidence="2 3" key="1">
    <citation type="submission" date="2020-05" db="EMBL/GenBank/DDBJ databases">
        <authorList>
            <person name="Campoy J."/>
            <person name="Schneeberger K."/>
            <person name="Spophaly S."/>
        </authorList>
    </citation>
    <scope>NUCLEOTIDE SEQUENCE [LARGE SCALE GENOMIC DNA]</scope>
    <source>
        <strain evidence="2">PruArmRojPasFocal</strain>
    </source>
</reference>
<protein>
    <recommendedName>
        <fullName evidence="4">Aminotransferase-like plant mobile domain-containing protein</fullName>
    </recommendedName>
</protein>
<proteinExistence type="predicted"/>
<dbReference type="EMBL" id="CAEKDK010000007">
    <property type="protein sequence ID" value="CAB4286043.1"/>
    <property type="molecule type" value="Genomic_DNA"/>
</dbReference>
<dbReference type="AlphaFoldDB" id="A0A6J5VD13"/>
<name>A0A6J5VD13_PRUAR</name>
<dbReference type="Proteomes" id="UP000507222">
    <property type="component" value="Unassembled WGS sequence"/>
</dbReference>
<evidence type="ECO:0008006" key="4">
    <source>
        <dbReference type="Google" id="ProtNLM"/>
    </source>
</evidence>